<dbReference type="Proteomes" id="UP001254848">
    <property type="component" value="Unassembled WGS sequence"/>
</dbReference>
<dbReference type="InterPro" id="IPR054762">
    <property type="entry name" value="Gp19_RNaseH-like"/>
</dbReference>
<name>A0ABU3NV12_9FIRM</name>
<dbReference type="InterPro" id="IPR047987">
    <property type="entry name" value="Gp19-like_virus"/>
</dbReference>
<sequence>MTRWTAEQIARAKKDFRVFVFIVWRSIGLPKPTEVQNDIANVLQNPPGDRIIIEGFRGVAKSFLTCALVVWLLWKNPLLKIMIVSASKEKADLNAAFIKKIIYTIDFLECLRLTDEDRRAGLRDTNNLFDVHGAVPDISPSVKSVGITGQLTGSRADVLISDDVEVPGNSGTQLQRDRLSELVKEYDAILKPGGRIIYLGTPQCEASLYVELQNRGYQTVIWPVEYPNDAKEREFYGDRLGPLLKKRYDADPEKWRGKPTDPLRFNEEEIEKRKLSYGRAGFALQFMLNTNLSDQDKFPLRVADFIVTDLDREETSVKWAWASGPQQRLTDVPSVALKGDFFYGPFDRSKEVTKYTGTMLYIDPSGRGKDETSYGISKFLNGFVFIMELGGFMDGYGEATLRSLATKAKFWGVNDVDIEPNFGDGMFTKLITPVFKEIGHPCNIQETKHSSKQKEAKIIDGLEPALSRHKIILAKSAILDDYEVYQRDPRYSLIYQMTRLSREKGALAHDDRIEALWGCVIHWLEYMDRDAQTGLEELLEEELEKWMDPSRGVFYIPEINPPQKIIKARNGVSLGNILEGAWRR</sequence>
<dbReference type="NCBIfam" id="NF033889">
    <property type="entry name" value="termin_lrg_T7"/>
    <property type="match status" value="1"/>
</dbReference>
<evidence type="ECO:0000313" key="2">
    <source>
        <dbReference type="EMBL" id="MDT8900658.1"/>
    </source>
</evidence>
<dbReference type="InterPro" id="IPR044271">
    <property type="entry name" value="Terminase_large_su_gp19"/>
</dbReference>
<proteinExistence type="inferred from homology"/>
<dbReference type="Gene3D" id="3.40.50.300">
    <property type="entry name" value="P-loop containing nucleotide triphosphate hydrolases"/>
    <property type="match status" value="1"/>
</dbReference>
<keyword evidence="3" id="KW-1185">Reference proteome</keyword>
<accession>A0ABU3NV12</accession>
<dbReference type="HAMAP" id="MF_04147">
    <property type="entry name" value="TERL_T7"/>
    <property type="match status" value="1"/>
</dbReference>
<feature type="domain" description="Terminase large subunit ribonuclease H-like" evidence="1">
    <location>
        <begin position="362"/>
        <end position="471"/>
    </location>
</feature>
<dbReference type="InterPro" id="IPR027417">
    <property type="entry name" value="P-loop_NTPase"/>
</dbReference>
<reference evidence="2 3" key="1">
    <citation type="submission" date="2023-07" db="EMBL/GenBank/DDBJ databases">
        <title>The novel representative of Negativicutes class, Anaeroselena agilis gen. nov. sp. nov.</title>
        <authorList>
            <person name="Prokofeva M.I."/>
            <person name="Elcheninov A.G."/>
            <person name="Klyukina A."/>
            <person name="Kublanov I.V."/>
            <person name="Frolov E.N."/>
            <person name="Podosokorskaya O.A."/>
        </authorList>
    </citation>
    <scope>NUCLEOTIDE SEQUENCE [LARGE SCALE GENOMIC DNA]</scope>
    <source>
        <strain evidence="2 3">4137-cl</strain>
    </source>
</reference>
<protein>
    <submittedName>
        <fullName evidence="2">Phage terminase large subunit</fullName>
    </submittedName>
</protein>
<evidence type="ECO:0000313" key="3">
    <source>
        <dbReference type="Proteomes" id="UP001254848"/>
    </source>
</evidence>
<comment type="caution">
    <text evidence="2">The sequence shown here is derived from an EMBL/GenBank/DDBJ whole genome shotgun (WGS) entry which is preliminary data.</text>
</comment>
<dbReference type="Pfam" id="PF22530">
    <property type="entry name" value="Terminase-T7_RNaseH-like"/>
    <property type="match status" value="1"/>
</dbReference>
<dbReference type="RefSeq" id="WP_413779194.1">
    <property type="nucleotide sequence ID" value="NZ_JAUOZS010000001.1"/>
</dbReference>
<organism evidence="2 3">
    <name type="scientific">Anaeroselena agilis</name>
    <dbReference type="NCBI Taxonomy" id="3063788"/>
    <lineage>
        <taxon>Bacteria</taxon>
        <taxon>Bacillati</taxon>
        <taxon>Bacillota</taxon>
        <taxon>Negativicutes</taxon>
        <taxon>Acetonemataceae</taxon>
        <taxon>Anaeroselena</taxon>
    </lineage>
</organism>
<evidence type="ECO:0000259" key="1">
    <source>
        <dbReference type="Pfam" id="PF22530"/>
    </source>
</evidence>
<gene>
    <name evidence="2" type="primary">terL</name>
    <name evidence="2" type="ORF">Q4T40_05310</name>
</gene>
<dbReference type="EMBL" id="JAUOZS010000001">
    <property type="protein sequence ID" value="MDT8900658.1"/>
    <property type="molecule type" value="Genomic_DNA"/>
</dbReference>